<sequence>MKLPVYKNLAKSVSNEAMENALEVLEIYADSPAVKEEEREAIGEIISNICGAMEMKAMVDDGMSERDAANHFMKRVLGSIDR</sequence>
<protein>
    <submittedName>
        <fullName evidence="1">Uncharacterized protein</fullName>
    </submittedName>
</protein>
<dbReference type="Proteomes" id="UP000192393">
    <property type="component" value="Unassembled WGS sequence"/>
</dbReference>
<accession>A0A1W2AZY2</accession>
<dbReference type="OrthoDB" id="1149088at2"/>
<reference evidence="1 2" key="1">
    <citation type="submission" date="2017-04" db="EMBL/GenBank/DDBJ databases">
        <authorList>
            <person name="Afonso C.L."/>
            <person name="Miller P.J."/>
            <person name="Scott M.A."/>
            <person name="Spackman E."/>
            <person name="Goraichik I."/>
            <person name="Dimitrov K.M."/>
            <person name="Suarez D.L."/>
            <person name="Swayne D.E."/>
        </authorList>
    </citation>
    <scope>NUCLEOTIDE SEQUENCE [LARGE SCALE GENOMIC DNA]</scope>
    <source>
        <strain evidence="1 2">CGMCC 1.12708</strain>
    </source>
</reference>
<keyword evidence="2" id="KW-1185">Reference proteome</keyword>
<dbReference type="AlphaFoldDB" id="A0A1W2AZY2"/>
<evidence type="ECO:0000313" key="2">
    <source>
        <dbReference type="Proteomes" id="UP000192393"/>
    </source>
</evidence>
<evidence type="ECO:0000313" key="1">
    <source>
        <dbReference type="EMBL" id="SMC66273.1"/>
    </source>
</evidence>
<dbReference type="EMBL" id="FWXS01000005">
    <property type="protein sequence ID" value="SMC66273.1"/>
    <property type="molecule type" value="Genomic_DNA"/>
</dbReference>
<organism evidence="1 2">
    <name type="scientific">Moheibacter sediminis</name>
    <dbReference type="NCBI Taxonomy" id="1434700"/>
    <lineage>
        <taxon>Bacteria</taxon>
        <taxon>Pseudomonadati</taxon>
        <taxon>Bacteroidota</taxon>
        <taxon>Flavobacteriia</taxon>
        <taxon>Flavobacteriales</taxon>
        <taxon>Weeksellaceae</taxon>
        <taxon>Moheibacter</taxon>
    </lineage>
</organism>
<name>A0A1W2AZY2_9FLAO</name>
<dbReference type="STRING" id="1434700.SAMN06296427_105197"/>
<dbReference type="InterPro" id="IPR053810">
    <property type="entry name" value="DUF6952"/>
</dbReference>
<gene>
    <name evidence="1" type="ORF">SAMN06296427_105197</name>
</gene>
<dbReference type="RefSeq" id="WP_084017400.1">
    <property type="nucleotide sequence ID" value="NZ_FWXS01000005.1"/>
</dbReference>
<proteinExistence type="predicted"/>
<dbReference type="Pfam" id="PF22264">
    <property type="entry name" value="DUF6952"/>
    <property type="match status" value="1"/>
</dbReference>